<comment type="subcellular location">
    <subcellularLocation>
        <location evidence="1">Membrane</location>
        <topology evidence="1">Multi-pass membrane protein</topology>
    </subcellularLocation>
</comment>
<evidence type="ECO:0000256" key="3">
    <source>
        <dbReference type="ARBA" id="ARBA00022679"/>
    </source>
</evidence>
<evidence type="ECO:0000313" key="12">
    <source>
        <dbReference type="Proteomes" id="UP000663879"/>
    </source>
</evidence>
<accession>A0A814BBX9</accession>
<evidence type="ECO:0000256" key="8">
    <source>
        <dbReference type="SAM" id="Coils"/>
    </source>
</evidence>
<dbReference type="OrthoDB" id="1932925at2759"/>
<dbReference type="GO" id="GO:0005975">
    <property type="term" value="P:carbohydrate metabolic process"/>
    <property type="evidence" value="ECO:0007669"/>
    <property type="project" value="UniProtKB-ARBA"/>
</dbReference>
<feature type="domain" description="Cas1p 10 TM acyl transferase" evidence="10">
    <location>
        <begin position="446"/>
        <end position="943"/>
    </location>
</feature>
<keyword evidence="12" id="KW-1185">Reference proteome</keyword>
<feature type="transmembrane region" description="Helical" evidence="9">
    <location>
        <begin position="814"/>
        <end position="833"/>
    </location>
</feature>
<feature type="non-terminal residue" evidence="11">
    <location>
        <position position="1"/>
    </location>
</feature>
<dbReference type="PANTHER" id="PTHR13533">
    <property type="entry name" value="N-ACETYLNEURAMINATE 9-O-ACETYLTRANSFERASE"/>
    <property type="match status" value="1"/>
</dbReference>
<feature type="transmembrane region" description="Helical" evidence="9">
    <location>
        <begin position="609"/>
        <end position="632"/>
    </location>
</feature>
<proteinExistence type="inferred from homology"/>
<evidence type="ECO:0000256" key="4">
    <source>
        <dbReference type="ARBA" id="ARBA00022692"/>
    </source>
</evidence>
<dbReference type="GO" id="GO:0016740">
    <property type="term" value="F:transferase activity"/>
    <property type="evidence" value="ECO:0007669"/>
    <property type="project" value="UniProtKB-KW"/>
</dbReference>
<evidence type="ECO:0000256" key="6">
    <source>
        <dbReference type="ARBA" id="ARBA00023136"/>
    </source>
</evidence>
<organism evidence="11 12">
    <name type="scientific">Brachionus calyciflorus</name>
    <dbReference type="NCBI Taxonomy" id="104777"/>
    <lineage>
        <taxon>Eukaryota</taxon>
        <taxon>Metazoa</taxon>
        <taxon>Spiralia</taxon>
        <taxon>Gnathifera</taxon>
        <taxon>Rotifera</taxon>
        <taxon>Eurotatoria</taxon>
        <taxon>Monogononta</taxon>
        <taxon>Pseudotrocha</taxon>
        <taxon>Ploima</taxon>
        <taxon>Brachionidae</taxon>
        <taxon>Brachionus</taxon>
    </lineage>
</organism>
<protein>
    <recommendedName>
        <fullName evidence="10">Cas1p 10 TM acyl transferase domain-containing protein</fullName>
    </recommendedName>
</protein>
<keyword evidence="5 9" id="KW-1133">Transmembrane helix</keyword>
<comment type="caution">
    <text evidence="11">The sequence shown here is derived from an EMBL/GenBank/DDBJ whole genome shotgun (WGS) entry which is preliminary data.</text>
</comment>
<dbReference type="Pfam" id="PF07779">
    <property type="entry name" value="Cas1_AcylT"/>
    <property type="match status" value="1"/>
</dbReference>
<feature type="transmembrane region" description="Helical" evidence="9">
    <location>
        <begin position="701"/>
        <end position="723"/>
    </location>
</feature>
<feature type="coiled-coil region" evidence="8">
    <location>
        <begin position="774"/>
        <end position="801"/>
    </location>
</feature>
<keyword evidence="8" id="KW-0175">Coiled coil</keyword>
<feature type="transmembrane region" description="Helical" evidence="9">
    <location>
        <begin position="466"/>
        <end position="488"/>
    </location>
</feature>
<feature type="transmembrane region" description="Helical" evidence="9">
    <location>
        <begin position="946"/>
        <end position="965"/>
    </location>
</feature>
<keyword evidence="3" id="KW-0808">Transferase</keyword>
<feature type="transmembrane region" description="Helical" evidence="9">
    <location>
        <begin position="101"/>
        <end position="121"/>
    </location>
</feature>
<feature type="transmembrane region" description="Helical" evidence="9">
    <location>
        <begin position="906"/>
        <end position="925"/>
    </location>
</feature>
<feature type="transmembrane region" description="Helical" evidence="9">
    <location>
        <begin position="757"/>
        <end position="778"/>
    </location>
</feature>
<feature type="transmembrane region" description="Helical" evidence="9">
    <location>
        <begin position="551"/>
        <end position="570"/>
    </location>
</feature>
<name>A0A814BBX9_9BILA</name>
<dbReference type="Proteomes" id="UP000663879">
    <property type="component" value="Unassembled WGS sequence"/>
</dbReference>
<evidence type="ECO:0000256" key="5">
    <source>
        <dbReference type="ARBA" id="ARBA00022989"/>
    </source>
</evidence>
<evidence type="ECO:0000256" key="7">
    <source>
        <dbReference type="ARBA" id="ARBA00023180"/>
    </source>
</evidence>
<sequence>ENEYELKTKIDKRMKTSSSRESLIELQVKLIDDNIPDDNIEKNDLNQEIHENELIELNDSLHLLVPKLNHPKTNNFHTNNKDKEHFTQNIKKYLNLNTSKLISVILIFSFIFYHGYLNSFYGRNSCNRLLEQGYLKGDNQWQPSGCMIHNYTDEDAQICFKYIKYFNGKNNFVFIGDSRIRQVFKSFIRQFDANLRLNDYKFKNNYTTSTTTTTPTTTISTSIPGKRSSTFRKPVFNYSADVKFDTDEKDYIYKSSSLNLEISFIWKPVIDDSLFNLIEYFLSNQYSRPSFIVLGMASHYLNYNQTLKESLELFKANLTNLIDLIKSFDYDSKYPLKNKLPGLSNGSISWTWSESSSFYWMLQDRLDEYKYYFNKTYNDQFTNDELDSFNKAAVNLLYNSPVNIWSSNRLVSKNFQQDSPDGFLLGQKALNMDSQILFNLYCNNRMNYKDGSCCAQPENVSLIQQIIFSIYILCFGVTLVLFLSRYFCFNYTNYRINMFGPEITLTSSCKNAASSNGFYDLFKSLSKFALFMFYFFACDRANYFMKENQHFTVITFLIPFIYVTIIGLFFQDKLPLAKVMNRYQTDELKGFMQMFILFYRLSGAKDSTVLYLLVKLFSGTYLFLSGYGHFMYYWNTSNFSITRFFEFLFRVNFLPIMLCFTMNRMYQFYAFIPLITFWFICAYILMVMYPRVSANTARDNPYHFIYMIIKLFIFICIITLLNLSDGLFEKIFIARPWKFMFVNSDDMLSDWRKNWSAHCYSFVFGMMFALIFCILRQLNLIDDYENNLDQYEDDNLQFREKRRDKFALSFRNKIILVIISLAGLISFGVFILFCRSKEECDAYIAYLMIIPVISYFTLRNTLQFLREKCSFIFSWFGKISLELYVCSYHIWLAADANGILVLLPDYTVLNSILTIFIFMCIAHELNKLTRRIGEYMFPSSNWRICLRNFICFLILLMPIAIKYGYI</sequence>
<feature type="transmembrane region" description="Helical" evidence="9">
    <location>
        <begin position="840"/>
        <end position="858"/>
    </location>
</feature>
<keyword evidence="7" id="KW-0325">Glycoprotein</keyword>
<reference evidence="11" key="1">
    <citation type="submission" date="2021-02" db="EMBL/GenBank/DDBJ databases">
        <authorList>
            <person name="Nowell W R."/>
        </authorList>
    </citation>
    <scope>NUCLEOTIDE SEQUENCE</scope>
    <source>
        <strain evidence="11">Ploen Becks lab</strain>
    </source>
</reference>
<dbReference type="GO" id="GO:0005794">
    <property type="term" value="C:Golgi apparatus"/>
    <property type="evidence" value="ECO:0007669"/>
    <property type="project" value="UniProtKB-ARBA"/>
</dbReference>
<evidence type="ECO:0000256" key="1">
    <source>
        <dbReference type="ARBA" id="ARBA00004141"/>
    </source>
</evidence>
<evidence type="ECO:0000256" key="9">
    <source>
        <dbReference type="SAM" id="Phobius"/>
    </source>
</evidence>
<comment type="similarity">
    <text evidence="2">Belongs to the PC-esterase family. CASD1 subfamily.</text>
</comment>
<dbReference type="PANTHER" id="PTHR13533:SF1">
    <property type="entry name" value="N-ACETYLNEURAMINATE 9-O-ACETYLTRANSFERASE"/>
    <property type="match status" value="1"/>
</dbReference>
<dbReference type="InterPro" id="IPR012419">
    <property type="entry name" value="Cas1_AcylTrans_dom"/>
</dbReference>
<feature type="transmembrane region" description="Helical" evidence="9">
    <location>
        <begin position="668"/>
        <end position="689"/>
    </location>
</feature>
<dbReference type="EMBL" id="CAJNOC010002312">
    <property type="protein sequence ID" value="CAF0925499.1"/>
    <property type="molecule type" value="Genomic_DNA"/>
</dbReference>
<dbReference type="GO" id="GO:0016020">
    <property type="term" value="C:membrane"/>
    <property type="evidence" value="ECO:0007669"/>
    <property type="project" value="UniProtKB-SubCell"/>
</dbReference>
<evidence type="ECO:0000256" key="2">
    <source>
        <dbReference type="ARBA" id="ARBA00010666"/>
    </source>
</evidence>
<evidence type="ECO:0000259" key="10">
    <source>
        <dbReference type="Pfam" id="PF07779"/>
    </source>
</evidence>
<evidence type="ECO:0000313" key="11">
    <source>
        <dbReference type="EMBL" id="CAF0925499.1"/>
    </source>
</evidence>
<gene>
    <name evidence="11" type="ORF">OXX778_LOCUS12617</name>
</gene>
<keyword evidence="4 9" id="KW-0812">Transmembrane</keyword>
<keyword evidence="6 9" id="KW-0472">Membrane</keyword>
<dbReference type="AlphaFoldDB" id="A0A814BBX9"/>